<dbReference type="GO" id="GO:0030151">
    <property type="term" value="F:molybdenum ion binding"/>
    <property type="evidence" value="ECO:0007669"/>
    <property type="project" value="InterPro"/>
</dbReference>
<evidence type="ECO:0000313" key="2">
    <source>
        <dbReference type="EMBL" id="GMS93576.1"/>
    </source>
</evidence>
<protein>
    <recommendedName>
        <fullName evidence="1">MOSC domain-containing protein</fullName>
    </recommendedName>
</protein>
<sequence length="347" mass="38516">SISFFAVQIMITDDGLLLLACVGGSILSFKVRRFRKRTPDWTPAPEWVPVGTVKHLRLFPVKSCKAQEVFSFLCGPVGGSVGDLHDRGFMAINGQTGLFLTARAFPRMVLIECTAADAVLTVKIPDSRSVNVVLEDVIEANVVRRGTMFLKMNTDGLDCGDGVGALFDEFLGTTDTRLIYYQPHLYQQRVIPAQPNWWNSPVPKRIDTIRYADLSPFMVTTEASQRDLNSRLDTPVSSLQMRGNIVVDHCAAWDEDSWAGIRIGEAELQCYKPCTRCVLSTVGPETGEKDAGMQPLKKLREFRLAPEGRMREAHGQSPIFGVNAGLMRPGYIHVGQTVYVKYKPSAF</sequence>
<evidence type="ECO:0000313" key="3">
    <source>
        <dbReference type="Proteomes" id="UP001432027"/>
    </source>
</evidence>
<accession>A0AAV5TH10</accession>
<dbReference type="InterPro" id="IPR052716">
    <property type="entry name" value="MOSC_domain"/>
</dbReference>
<dbReference type="Pfam" id="PF03476">
    <property type="entry name" value="MOSC_N"/>
    <property type="match status" value="1"/>
</dbReference>
<dbReference type="AlphaFoldDB" id="A0AAV5TH10"/>
<dbReference type="SUPFAM" id="SSF50800">
    <property type="entry name" value="PK beta-barrel domain-like"/>
    <property type="match status" value="1"/>
</dbReference>
<dbReference type="GO" id="GO:0030170">
    <property type="term" value="F:pyridoxal phosphate binding"/>
    <property type="evidence" value="ECO:0007669"/>
    <property type="project" value="InterPro"/>
</dbReference>
<name>A0AAV5TH10_9BILA</name>
<gene>
    <name evidence="2" type="ORF">PENTCL1PPCAC_15751</name>
</gene>
<reference evidence="2" key="1">
    <citation type="submission" date="2023-10" db="EMBL/GenBank/DDBJ databases">
        <title>Genome assembly of Pristionchus species.</title>
        <authorList>
            <person name="Yoshida K."/>
            <person name="Sommer R.J."/>
        </authorList>
    </citation>
    <scope>NUCLEOTIDE SEQUENCE</scope>
    <source>
        <strain evidence="2">RS0144</strain>
    </source>
</reference>
<organism evidence="2 3">
    <name type="scientific">Pristionchus entomophagus</name>
    <dbReference type="NCBI Taxonomy" id="358040"/>
    <lineage>
        <taxon>Eukaryota</taxon>
        <taxon>Metazoa</taxon>
        <taxon>Ecdysozoa</taxon>
        <taxon>Nematoda</taxon>
        <taxon>Chromadorea</taxon>
        <taxon>Rhabditida</taxon>
        <taxon>Rhabditina</taxon>
        <taxon>Diplogasteromorpha</taxon>
        <taxon>Diplogasteroidea</taxon>
        <taxon>Neodiplogasteridae</taxon>
        <taxon>Pristionchus</taxon>
    </lineage>
</organism>
<dbReference type="PANTHER" id="PTHR36930">
    <property type="entry name" value="METAL-SULFUR CLUSTER BIOSYNTHESIS PROTEINS YUAD-RELATED"/>
    <property type="match status" value="1"/>
</dbReference>
<feature type="domain" description="MOSC" evidence="1">
    <location>
        <begin position="191"/>
        <end position="341"/>
    </location>
</feature>
<keyword evidence="3" id="KW-1185">Reference proteome</keyword>
<dbReference type="InterPro" id="IPR011037">
    <property type="entry name" value="Pyrv_Knase-like_insert_dom_sf"/>
</dbReference>
<evidence type="ECO:0000259" key="1">
    <source>
        <dbReference type="PROSITE" id="PS51340"/>
    </source>
</evidence>
<dbReference type="PANTHER" id="PTHR36930:SF1">
    <property type="entry name" value="MOSC DOMAIN-CONTAINING PROTEIN"/>
    <property type="match status" value="1"/>
</dbReference>
<feature type="non-terminal residue" evidence="2">
    <location>
        <position position="1"/>
    </location>
</feature>
<dbReference type="InterPro" id="IPR005303">
    <property type="entry name" value="MOCOS_middle"/>
</dbReference>
<dbReference type="EMBL" id="BTSX01000004">
    <property type="protein sequence ID" value="GMS93576.1"/>
    <property type="molecule type" value="Genomic_DNA"/>
</dbReference>
<dbReference type="Pfam" id="PF03473">
    <property type="entry name" value="MOSC"/>
    <property type="match status" value="1"/>
</dbReference>
<dbReference type="SUPFAM" id="SSF141673">
    <property type="entry name" value="MOSC N-terminal domain-like"/>
    <property type="match status" value="1"/>
</dbReference>
<dbReference type="Proteomes" id="UP001432027">
    <property type="component" value="Unassembled WGS sequence"/>
</dbReference>
<dbReference type="PROSITE" id="PS51340">
    <property type="entry name" value="MOSC"/>
    <property type="match status" value="1"/>
</dbReference>
<dbReference type="GO" id="GO:0003824">
    <property type="term" value="F:catalytic activity"/>
    <property type="evidence" value="ECO:0007669"/>
    <property type="project" value="InterPro"/>
</dbReference>
<proteinExistence type="predicted"/>
<dbReference type="InterPro" id="IPR005302">
    <property type="entry name" value="MoCF_Sase_C"/>
</dbReference>
<comment type="caution">
    <text evidence="2">The sequence shown here is derived from an EMBL/GenBank/DDBJ whole genome shotgun (WGS) entry which is preliminary data.</text>
</comment>